<dbReference type="Proteomes" id="UP000321893">
    <property type="component" value="Unassembled WGS sequence"/>
</dbReference>
<gene>
    <name evidence="1" type="ORF">LKE01_21490</name>
</gene>
<dbReference type="AlphaFoldDB" id="A0A511DWW7"/>
<keyword evidence="2" id="KW-1185">Reference proteome</keyword>
<reference evidence="1" key="1">
    <citation type="submission" date="2019-07" db="EMBL/GenBank/DDBJ databases">
        <title>Whole genome shotgun sequence of Lactobacillus kefiri NBRC 15888.</title>
        <authorList>
            <person name="Hosoyama A."/>
            <person name="Uohara A."/>
            <person name="Ohji S."/>
            <person name="Ichikawa N."/>
        </authorList>
    </citation>
    <scope>NUCLEOTIDE SEQUENCE [LARGE SCALE GENOMIC DNA]</scope>
    <source>
        <strain evidence="1">NBRC 15888</strain>
    </source>
</reference>
<organism evidence="1 2">
    <name type="scientific">Lentilactobacillus kefiri</name>
    <name type="common">Lactobacillus kefiri</name>
    <dbReference type="NCBI Taxonomy" id="33962"/>
    <lineage>
        <taxon>Bacteria</taxon>
        <taxon>Bacillati</taxon>
        <taxon>Bacillota</taxon>
        <taxon>Bacilli</taxon>
        <taxon>Lactobacillales</taxon>
        <taxon>Lactobacillaceae</taxon>
        <taxon>Lentilactobacillus</taxon>
    </lineage>
</organism>
<evidence type="ECO:0000313" key="1">
    <source>
        <dbReference type="EMBL" id="GEL29329.1"/>
    </source>
</evidence>
<evidence type="ECO:0000313" key="2">
    <source>
        <dbReference type="Proteomes" id="UP000321893"/>
    </source>
</evidence>
<name>A0A511DWW7_LENKE</name>
<proteinExistence type="predicted"/>
<dbReference type="RefSeq" id="WP_056981687.1">
    <property type="nucleotide sequence ID" value="NZ_BJVK01000047.1"/>
</dbReference>
<accession>A0A511DWW7</accession>
<protein>
    <submittedName>
        <fullName evidence="1">Uncharacterized protein</fullName>
    </submittedName>
</protein>
<comment type="caution">
    <text evidence="1">The sequence shown here is derived from an EMBL/GenBank/DDBJ whole genome shotgun (WGS) entry which is preliminary data.</text>
</comment>
<dbReference type="EMBL" id="BJVK01000047">
    <property type="protein sequence ID" value="GEL29329.1"/>
    <property type="molecule type" value="Genomic_DNA"/>
</dbReference>
<sequence length="222" mass="26208">MNNLEKFVNNYCFKSDDKLISKTHLFNLYKKVESQPVKFVDFKKYCDGIFEQYSGACYARKDYQKRNSHNVYRCYFKNDKCEMFDSKKRDHEEYMNKKNDTRVVEGFIYGFTGKSGIKLCDKNGENLGKFYFDTHKVNSNLMRSQHRGLKVIIAYKRVQGKKKVLNSITNCKLILPKDDEKNTHYVTAGMASYVDENIIQFNDYVSAENRKSNEILNEMIEL</sequence>